<evidence type="ECO:0000256" key="1">
    <source>
        <dbReference type="SAM" id="Phobius"/>
    </source>
</evidence>
<proteinExistence type="predicted"/>
<organism evidence="2 3">
    <name type="scientific">Thioclava indica</name>
    <dbReference type="NCBI Taxonomy" id="1353528"/>
    <lineage>
        <taxon>Bacteria</taxon>
        <taxon>Pseudomonadati</taxon>
        <taxon>Pseudomonadota</taxon>
        <taxon>Alphaproteobacteria</taxon>
        <taxon>Rhodobacterales</taxon>
        <taxon>Paracoccaceae</taxon>
        <taxon>Thioclava</taxon>
    </lineage>
</organism>
<feature type="transmembrane region" description="Helical" evidence="1">
    <location>
        <begin position="6"/>
        <end position="25"/>
    </location>
</feature>
<dbReference type="OrthoDB" id="8601734at2"/>
<name>A0A074JWM7_9RHOB</name>
<keyword evidence="1" id="KW-0472">Membrane</keyword>
<dbReference type="RefSeq" id="WP_051697043.1">
    <property type="nucleotide sequence ID" value="NZ_AUNB01000013.1"/>
</dbReference>
<dbReference type="Proteomes" id="UP000027471">
    <property type="component" value="Unassembled WGS sequence"/>
</dbReference>
<reference evidence="2 3" key="1">
    <citation type="journal article" date="2015" name="Antonie Van Leeuwenhoek">
        <title>Thioclava indica sp. nov., isolated from surface seawater of the Indian Ocean.</title>
        <authorList>
            <person name="Liu Y."/>
            <person name="Lai Q."/>
            <person name="Du J."/>
            <person name="Xu H."/>
            <person name="Jiang L."/>
            <person name="Shao Z."/>
        </authorList>
    </citation>
    <scope>NUCLEOTIDE SEQUENCE [LARGE SCALE GENOMIC DNA]</scope>
    <source>
        <strain evidence="2 3">DT23-4</strain>
    </source>
</reference>
<dbReference type="EMBL" id="AUNB01000013">
    <property type="protein sequence ID" value="KEO60889.1"/>
    <property type="molecule type" value="Genomic_DNA"/>
</dbReference>
<keyword evidence="3" id="KW-1185">Reference proteome</keyword>
<comment type="caution">
    <text evidence="2">The sequence shown here is derived from an EMBL/GenBank/DDBJ whole genome shotgun (WGS) entry which is preliminary data.</text>
</comment>
<dbReference type="STRING" id="1353528.DT23_11770"/>
<feature type="transmembrane region" description="Helical" evidence="1">
    <location>
        <begin position="37"/>
        <end position="59"/>
    </location>
</feature>
<gene>
    <name evidence="2" type="ORF">DT23_11770</name>
</gene>
<evidence type="ECO:0000313" key="2">
    <source>
        <dbReference type="EMBL" id="KEO60889.1"/>
    </source>
</evidence>
<dbReference type="eggNOG" id="ENOG5032P1D">
    <property type="taxonomic scope" value="Bacteria"/>
</dbReference>
<evidence type="ECO:0000313" key="3">
    <source>
        <dbReference type="Proteomes" id="UP000027471"/>
    </source>
</evidence>
<sequence length="178" mass="19605">MLNDFISTIAAALFVGLIVFLLSHISKKYRGVGLPKWMMPAAAGATIILYSVWIEYRWYPHMRAEMPKSVVVLQAVDESVPWRPWSYLMPMVVRFMAVDGDKVTHPVASAPQLAETDLLLIGRWRAVQTVPTVYDCKTGSRADLIGGATLSPDGTLSGAQWMKLPEQDPGLKAVCSKG</sequence>
<accession>A0A074JWM7</accession>
<dbReference type="AlphaFoldDB" id="A0A074JWM7"/>
<keyword evidence="1" id="KW-0812">Transmembrane</keyword>
<protein>
    <submittedName>
        <fullName evidence="2">Uncharacterized protein</fullName>
    </submittedName>
</protein>
<keyword evidence="1" id="KW-1133">Transmembrane helix</keyword>